<keyword evidence="1" id="KW-0472">Membrane</keyword>
<name>A0A8X7BU01_9ARAC</name>
<evidence type="ECO:0000313" key="3">
    <source>
        <dbReference type="Proteomes" id="UP000886998"/>
    </source>
</evidence>
<evidence type="ECO:0000256" key="1">
    <source>
        <dbReference type="SAM" id="Phobius"/>
    </source>
</evidence>
<sequence>MIVNTTVELLINIDKYAAIHLPADPNSTWDRKIYLFMFMVGFSIIYMMHYIAFSGLVIVLLNFVYLSFVKKFQQHLKAMRLKLLDAHFVRRSWC</sequence>
<feature type="transmembrane region" description="Helical" evidence="1">
    <location>
        <begin position="33"/>
        <end position="66"/>
    </location>
</feature>
<dbReference type="Proteomes" id="UP000886998">
    <property type="component" value="Unassembled WGS sequence"/>
</dbReference>
<accession>A0A8X7BU01</accession>
<gene>
    <name evidence="2" type="ORF">TNIN_413081</name>
</gene>
<keyword evidence="3" id="KW-1185">Reference proteome</keyword>
<dbReference type="AlphaFoldDB" id="A0A8X7BU01"/>
<reference evidence="2" key="1">
    <citation type="submission" date="2020-08" db="EMBL/GenBank/DDBJ databases">
        <title>Multicomponent nature underlies the extraordinary mechanical properties of spider dragline silk.</title>
        <authorList>
            <person name="Kono N."/>
            <person name="Nakamura H."/>
            <person name="Mori M."/>
            <person name="Yoshida Y."/>
            <person name="Ohtoshi R."/>
            <person name="Malay A.D."/>
            <person name="Moran D.A.P."/>
            <person name="Tomita M."/>
            <person name="Numata K."/>
            <person name="Arakawa K."/>
        </authorList>
    </citation>
    <scope>NUCLEOTIDE SEQUENCE</scope>
</reference>
<evidence type="ECO:0000313" key="2">
    <source>
        <dbReference type="EMBL" id="GFY43830.1"/>
    </source>
</evidence>
<dbReference type="EMBL" id="BMAV01003897">
    <property type="protein sequence ID" value="GFY43830.1"/>
    <property type="molecule type" value="Genomic_DNA"/>
</dbReference>
<keyword evidence="1" id="KW-0812">Transmembrane</keyword>
<proteinExistence type="predicted"/>
<organism evidence="2 3">
    <name type="scientific">Trichonephila inaurata madagascariensis</name>
    <dbReference type="NCBI Taxonomy" id="2747483"/>
    <lineage>
        <taxon>Eukaryota</taxon>
        <taxon>Metazoa</taxon>
        <taxon>Ecdysozoa</taxon>
        <taxon>Arthropoda</taxon>
        <taxon>Chelicerata</taxon>
        <taxon>Arachnida</taxon>
        <taxon>Araneae</taxon>
        <taxon>Araneomorphae</taxon>
        <taxon>Entelegynae</taxon>
        <taxon>Araneoidea</taxon>
        <taxon>Nephilidae</taxon>
        <taxon>Trichonephila</taxon>
        <taxon>Trichonephila inaurata</taxon>
    </lineage>
</organism>
<keyword evidence="1" id="KW-1133">Transmembrane helix</keyword>
<comment type="caution">
    <text evidence="2">The sequence shown here is derived from an EMBL/GenBank/DDBJ whole genome shotgun (WGS) entry which is preliminary data.</text>
</comment>
<protein>
    <submittedName>
        <fullName evidence="2">Uncharacterized protein</fullName>
    </submittedName>
</protein>